<dbReference type="EMBL" id="JAPWDQ010000013">
    <property type="protein sequence ID" value="KAJ5472154.1"/>
    <property type="molecule type" value="Genomic_DNA"/>
</dbReference>
<comment type="caution">
    <text evidence="2">The sequence shown here is derived from an EMBL/GenBank/DDBJ whole genome shotgun (WGS) entry which is preliminary data.</text>
</comment>
<dbReference type="Proteomes" id="UP001148312">
    <property type="component" value="Unassembled WGS sequence"/>
</dbReference>
<dbReference type="AlphaFoldDB" id="A0A9W9WRB1"/>
<evidence type="ECO:0000313" key="3">
    <source>
        <dbReference type="Proteomes" id="UP001148312"/>
    </source>
</evidence>
<sequence length="111" mass="11991">MKTGASNELSAVPTPIALTDEEGWATPAVLQDLVWQSDPINDLLAPSHPVDTTEESEMRGADDWLNGIANEIGDVWLYGPPDDDLSPQTSMVTDPRTAGGRIYKGCKCPEH</sequence>
<name>A0A9W9WRB1_9EURO</name>
<reference evidence="2" key="2">
    <citation type="journal article" date="2023" name="IMA Fungus">
        <title>Comparative genomic study of the Penicillium genus elucidates a diverse pangenome and 15 lateral gene transfer events.</title>
        <authorList>
            <person name="Petersen C."/>
            <person name="Sorensen T."/>
            <person name="Nielsen M.R."/>
            <person name="Sondergaard T.E."/>
            <person name="Sorensen J.L."/>
            <person name="Fitzpatrick D.A."/>
            <person name="Frisvad J.C."/>
            <person name="Nielsen K.L."/>
        </authorList>
    </citation>
    <scope>NUCLEOTIDE SEQUENCE</scope>
    <source>
        <strain evidence="2">IBT 30728</strain>
    </source>
</reference>
<reference evidence="2" key="1">
    <citation type="submission" date="2022-12" db="EMBL/GenBank/DDBJ databases">
        <authorList>
            <person name="Petersen C."/>
        </authorList>
    </citation>
    <scope>NUCLEOTIDE SEQUENCE</scope>
    <source>
        <strain evidence="2">IBT 30728</strain>
    </source>
</reference>
<dbReference type="GeneID" id="81628568"/>
<evidence type="ECO:0000256" key="1">
    <source>
        <dbReference type="SAM" id="MobiDB-lite"/>
    </source>
</evidence>
<accession>A0A9W9WRB1</accession>
<evidence type="ECO:0000313" key="2">
    <source>
        <dbReference type="EMBL" id="KAJ5472154.1"/>
    </source>
</evidence>
<keyword evidence="3" id="KW-1185">Reference proteome</keyword>
<protein>
    <submittedName>
        <fullName evidence="2">Uncharacterized protein</fullName>
    </submittedName>
</protein>
<organism evidence="2 3">
    <name type="scientific">Penicillium diatomitis</name>
    <dbReference type="NCBI Taxonomy" id="2819901"/>
    <lineage>
        <taxon>Eukaryota</taxon>
        <taxon>Fungi</taxon>
        <taxon>Dikarya</taxon>
        <taxon>Ascomycota</taxon>
        <taxon>Pezizomycotina</taxon>
        <taxon>Eurotiomycetes</taxon>
        <taxon>Eurotiomycetidae</taxon>
        <taxon>Eurotiales</taxon>
        <taxon>Aspergillaceae</taxon>
        <taxon>Penicillium</taxon>
    </lineage>
</organism>
<gene>
    <name evidence="2" type="ORF">N7539_008723</name>
</gene>
<proteinExistence type="predicted"/>
<dbReference type="RefSeq" id="XP_056786700.1">
    <property type="nucleotide sequence ID" value="XM_056938318.1"/>
</dbReference>
<feature type="region of interest" description="Disordered" evidence="1">
    <location>
        <begin position="79"/>
        <end position="99"/>
    </location>
</feature>